<dbReference type="Pfam" id="PF00373">
    <property type="entry name" value="FERM_M"/>
    <property type="match status" value="1"/>
</dbReference>
<dbReference type="Pfam" id="PF09379">
    <property type="entry name" value="FERM_N"/>
    <property type="match status" value="1"/>
</dbReference>
<accession>A0ABM1T753</accession>
<dbReference type="InterPro" id="IPR029071">
    <property type="entry name" value="Ubiquitin-like_domsf"/>
</dbReference>
<dbReference type="SUPFAM" id="SSF54236">
    <property type="entry name" value="Ubiquitin-like"/>
    <property type="match status" value="1"/>
</dbReference>
<dbReference type="CDD" id="cd14473">
    <property type="entry name" value="FERM_B-lobe"/>
    <property type="match status" value="1"/>
</dbReference>
<dbReference type="InterPro" id="IPR011993">
    <property type="entry name" value="PH-like_dom_sf"/>
</dbReference>
<dbReference type="InterPro" id="IPR018979">
    <property type="entry name" value="FERM_N"/>
</dbReference>
<dbReference type="InterPro" id="IPR019749">
    <property type="entry name" value="Band_41_domain"/>
</dbReference>
<dbReference type="Proteomes" id="UP000694941">
    <property type="component" value="Unplaced"/>
</dbReference>
<keyword evidence="2" id="KW-0965">Cell junction</keyword>
<protein>
    <submittedName>
        <fullName evidence="6">Protein expanded-like</fullName>
    </submittedName>
</protein>
<dbReference type="SUPFAM" id="SSF50729">
    <property type="entry name" value="PH domain-like"/>
    <property type="match status" value="1"/>
</dbReference>
<evidence type="ECO:0000256" key="3">
    <source>
        <dbReference type="SAM" id="MobiDB-lite"/>
    </source>
</evidence>
<dbReference type="InterPro" id="IPR035963">
    <property type="entry name" value="FERM_2"/>
</dbReference>
<name>A0ABM1T753_LIMPO</name>
<evidence type="ECO:0000256" key="2">
    <source>
        <dbReference type="ARBA" id="ARBA00022949"/>
    </source>
</evidence>
<dbReference type="InterPro" id="IPR018980">
    <property type="entry name" value="FERM_PH-like_C"/>
</dbReference>
<evidence type="ECO:0000259" key="4">
    <source>
        <dbReference type="PROSITE" id="PS50057"/>
    </source>
</evidence>
<feature type="region of interest" description="Disordered" evidence="3">
    <location>
        <begin position="510"/>
        <end position="531"/>
    </location>
</feature>
<gene>
    <name evidence="6" type="primary">LOC106467804</name>
</gene>
<dbReference type="Gene3D" id="3.10.20.90">
    <property type="entry name" value="Phosphatidylinositol 3-kinase Catalytic Subunit, Chain A, domain 1"/>
    <property type="match status" value="1"/>
</dbReference>
<keyword evidence="5" id="KW-1185">Reference proteome</keyword>
<dbReference type="PANTHER" id="PTHR13429:SF5">
    <property type="entry name" value="PROTEIN EXPANDED"/>
    <property type="match status" value="1"/>
</dbReference>
<organism evidence="5 6">
    <name type="scientific">Limulus polyphemus</name>
    <name type="common">Atlantic horseshoe crab</name>
    <dbReference type="NCBI Taxonomy" id="6850"/>
    <lineage>
        <taxon>Eukaryota</taxon>
        <taxon>Metazoa</taxon>
        <taxon>Ecdysozoa</taxon>
        <taxon>Arthropoda</taxon>
        <taxon>Chelicerata</taxon>
        <taxon>Merostomata</taxon>
        <taxon>Xiphosura</taxon>
        <taxon>Limulidae</taxon>
        <taxon>Limulus</taxon>
    </lineage>
</organism>
<feature type="domain" description="FERM" evidence="4">
    <location>
        <begin position="15"/>
        <end position="324"/>
    </location>
</feature>
<dbReference type="PANTHER" id="PTHR13429">
    <property type="entry name" value="FERM DOMAIN (PROTEIN4.1-EZRIN-RADIXIN-MOESIN) FAMILY"/>
    <property type="match status" value="1"/>
</dbReference>
<dbReference type="CDD" id="cd17101">
    <property type="entry name" value="FERM_F1_PTPN13_like"/>
    <property type="match status" value="1"/>
</dbReference>
<evidence type="ECO:0000313" key="5">
    <source>
        <dbReference type="Proteomes" id="UP000694941"/>
    </source>
</evidence>
<dbReference type="InterPro" id="IPR019748">
    <property type="entry name" value="FERM_central"/>
</dbReference>
<sequence>MANTLFQFADDFKVLGVTGCEEDATVLRKDVDYLVTCKGQELFLQVCNYLGFTETKLFGLALVINGEFIFIDQNIKLVKYAPKGWKSQPGSGVNSIGVPYLTVHFRVQFYIDSHLLISDKVARHHYFLQLRENVLRYCHSVADDRAFILAAYALQADVGNLNKEKHQGKYFEPSVYFPSWIIERLGEDYIVQHLPTMHQDNWGLSKGEAHTGYIREASDPKTPHNMHLYCMKRKKAKFCDDIWLGICCKGIELYEESLGITKRHLSTFLWPEIIKLHFDKRKFEIRTAGQHKSRKFMYYGSTEEVTRNILFLSKLTHQFNMVIQPKLQELKKLNLDEKEKTYRESYIYSDSMDLALEQGKADSVTILGKNPRAGSSGSNQPVSIISSLSSNTTSGIISDKVQSLDESEDDLEMDEGFRSHAGASLESLTTGSLYSYGLAPHYSQSELNLTPGSYLDCSHSIIRNGSCHVPKKPPGSKSNPNTPLCASVQQLNSLSGTDCDTCERLSSSGTESVHIQKVKSDDISSNKKQKSLTRPRLKNCLISQLFSNFFPQLKTINPRHDAPRQPSMSSADQWATPSYHSTVSAVNTEVVYSSREPDEVRVNTTTMGDSNLVEAGNPTRNVSTPNRCVTRIGVSSLTRIQKQPMSLFMDCGYGMGPAESEPNLYRSHLWSSFPSLSAVSVGCYHTEGCLRKLSSQQPLNYLDNSTVPAEYNWSKLSHTTTGEFPFVPPPPGYRNSLGSLQINQNCELSLNSSPLTISQENISDQVSSCNILKHQRLVQDYYYTTQIHHRTLDDLSQLGKSSHTLDFPFITGLYNDRSLLMLPKTVPTCSRQRHLGSRKDLRRFSCSCESSLLKADDLSKLSHSESRPVSWHLSSVGTS</sequence>
<dbReference type="InterPro" id="IPR014352">
    <property type="entry name" value="FERM/acyl-CoA-bd_prot_sf"/>
</dbReference>
<dbReference type="SUPFAM" id="SSF47031">
    <property type="entry name" value="Second domain of FERM"/>
    <property type="match status" value="1"/>
</dbReference>
<dbReference type="InterPro" id="IPR000299">
    <property type="entry name" value="FERM_domain"/>
</dbReference>
<dbReference type="SMART" id="SM00295">
    <property type="entry name" value="B41"/>
    <property type="match status" value="1"/>
</dbReference>
<dbReference type="RefSeq" id="XP_022251709.1">
    <property type="nucleotide sequence ID" value="XM_022396001.1"/>
</dbReference>
<dbReference type="Gene3D" id="2.30.29.30">
    <property type="entry name" value="Pleckstrin-homology domain (PH domain)/Phosphotyrosine-binding domain (PTB)"/>
    <property type="match status" value="1"/>
</dbReference>
<dbReference type="Pfam" id="PF09380">
    <property type="entry name" value="FERM_C"/>
    <property type="match status" value="1"/>
</dbReference>
<evidence type="ECO:0000313" key="6">
    <source>
        <dbReference type="RefSeq" id="XP_022251709.1"/>
    </source>
</evidence>
<reference evidence="6" key="1">
    <citation type="submission" date="2025-08" db="UniProtKB">
        <authorList>
            <consortium name="RefSeq"/>
        </authorList>
    </citation>
    <scope>IDENTIFICATION</scope>
    <source>
        <tissue evidence="6">Muscle</tissue>
    </source>
</reference>
<dbReference type="Gene3D" id="1.20.80.10">
    <property type="match status" value="1"/>
</dbReference>
<dbReference type="PROSITE" id="PS50057">
    <property type="entry name" value="FERM_3"/>
    <property type="match status" value="1"/>
</dbReference>
<evidence type="ECO:0000256" key="1">
    <source>
        <dbReference type="ARBA" id="ARBA00004282"/>
    </source>
</evidence>
<comment type="subcellular location">
    <subcellularLocation>
        <location evidence="1">Cell junction</location>
    </subcellularLocation>
</comment>
<proteinExistence type="predicted"/>
<dbReference type="GeneID" id="106467804"/>
<dbReference type="InterPro" id="IPR047145">
    <property type="entry name" value="FRMD6-like"/>
</dbReference>
<dbReference type="SMART" id="SM01196">
    <property type="entry name" value="FERM_C"/>
    <property type="match status" value="1"/>
</dbReference>